<evidence type="ECO:0000313" key="1">
    <source>
        <dbReference type="EMBL" id="APA00340.1"/>
    </source>
</evidence>
<reference evidence="1 2" key="1">
    <citation type="submission" date="2016-10" db="EMBL/GenBank/DDBJ databases">
        <title>Complete Genome Sequence of Flavobacterium sp. PK15.</title>
        <authorList>
            <person name="Ekwe A."/>
            <person name="Kim S.B."/>
        </authorList>
    </citation>
    <scope>NUCLEOTIDE SEQUENCE [LARGE SCALE GENOMIC DNA]</scope>
    <source>
        <strain evidence="1 2">PK15</strain>
    </source>
</reference>
<dbReference type="KEGG" id="fcm:BIW12_13400"/>
<protein>
    <recommendedName>
        <fullName evidence="3">Transcriptional regulator, AbiEi antitoxin, Type IV TA system</fullName>
    </recommendedName>
</protein>
<proteinExistence type="predicted"/>
<dbReference type="Pfam" id="PF19570">
    <property type="entry name" value="DUF6088"/>
    <property type="match status" value="1"/>
</dbReference>
<dbReference type="Proteomes" id="UP000178198">
    <property type="component" value="Chromosome"/>
</dbReference>
<keyword evidence="2" id="KW-1185">Reference proteome</keyword>
<sequence>MKPQSIHNQIEEKIKSLKKGSILFIADFIEFGTAENVKKVLLRLEKKEVLIRLAHGIYLYPKKDKILGTLFPSTEEIAVAIAKRDKARIISTGVQALQQLGLSTQVPMNVVYLTDGAPRKIKVGKRTITFKKTTPKNLTIKDKKLNIIIQALKELGKENVDEIAKQKIKKVLQQMTIESLKEDSVTAPTWIRNTILELINND</sequence>
<evidence type="ECO:0000313" key="2">
    <source>
        <dbReference type="Proteomes" id="UP000178198"/>
    </source>
</evidence>
<dbReference type="InterPro" id="IPR045738">
    <property type="entry name" value="DUF6088"/>
</dbReference>
<dbReference type="AlphaFoldDB" id="A0A1D9PCN7"/>
<name>A0A1D9PCN7_9FLAO</name>
<dbReference type="STRING" id="1306519.BIW12_13400"/>
<accession>A0A1D9PCN7</accession>
<dbReference type="EMBL" id="CP017774">
    <property type="protein sequence ID" value="APA00340.1"/>
    <property type="molecule type" value="Genomic_DNA"/>
</dbReference>
<dbReference type="OrthoDB" id="9798200at2"/>
<evidence type="ECO:0008006" key="3">
    <source>
        <dbReference type="Google" id="ProtNLM"/>
    </source>
</evidence>
<organism evidence="1 2">
    <name type="scientific">Flavobacterium commune</name>
    <dbReference type="NCBI Taxonomy" id="1306519"/>
    <lineage>
        <taxon>Bacteria</taxon>
        <taxon>Pseudomonadati</taxon>
        <taxon>Bacteroidota</taxon>
        <taxon>Flavobacteriia</taxon>
        <taxon>Flavobacteriales</taxon>
        <taxon>Flavobacteriaceae</taxon>
        <taxon>Flavobacterium</taxon>
    </lineage>
</organism>
<dbReference type="RefSeq" id="WP_071185577.1">
    <property type="nucleotide sequence ID" value="NZ_CP017774.1"/>
</dbReference>
<gene>
    <name evidence="1" type="ORF">BIW12_13400</name>
</gene>